<comment type="similarity">
    <text evidence="2 12 13">Belongs to the PsbZ family.</text>
</comment>
<dbReference type="NCBIfam" id="TIGR03043">
    <property type="entry name" value="PS_II_psbZ"/>
    <property type="match status" value="1"/>
</dbReference>
<dbReference type="PANTHER" id="PTHR34971:SF2">
    <property type="entry name" value="PHOTOSYSTEM II REACTION CENTER PROTEIN Z"/>
    <property type="match status" value="1"/>
</dbReference>
<dbReference type="RefSeq" id="YP_009519584.1">
    <property type="nucleotide sequence ID" value="NC_039527.1"/>
</dbReference>
<evidence type="ECO:0000256" key="11">
    <source>
        <dbReference type="ARBA" id="ARBA00038734"/>
    </source>
</evidence>
<evidence type="ECO:0000256" key="4">
    <source>
        <dbReference type="ARBA" id="ARBA00022469"/>
    </source>
</evidence>
<geneLocation type="chloroplast" evidence="14"/>
<evidence type="ECO:0000256" key="1">
    <source>
        <dbReference type="ARBA" id="ARBA00004141"/>
    </source>
</evidence>
<dbReference type="EMBL" id="MH591111">
    <property type="protein sequence ID" value="AYC65607.1"/>
    <property type="molecule type" value="Genomic_DNA"/>
</dbReference>
<reference evidence="14" key="1">
    <citation type="submission" date="2018-07" db="EMBL/GenBank/DDBJ databases">
        <authorList>
            <person name="Quirk P.G."/>
            <person name="Krulwich T.A."/>
        </authorList>
    </citation>
    <scope>NUCLEOTIDE SEQUENCE</scope>
</reference>
<evidence type="ECO:0000256" key="10">
    <source>
        <dbReference type="ARBA" id="ARBA00023276"/>
    </source>
</evidence>
<dbReference type="InterPro" id="IPR002644">
    <property type="entry name" value="PSII_PsbZ"/>
</dbReference>
<dbReference type="AlphaFoldDB" id="A0A386B1S7"/>
<keyword evidence="14" id="KW-0150">Chloroplast</keyword>
<evidence type="ECO:0000256" key="6">
    <source>
        <dbReference type="ARBA" id="ARBA00022692"/>
    </source>
</evidence>
<dbReference type="SUPFAM" id="SSF161055">
    <property type="entry name" value="PsbZ-like"/>
    <property type="match status" value="1"/>
</dbReference>
<dbReference type="GO" id="GO:0042549">
    <property type="term" value="P:photosystem II stabilization"/>
    <property type="evidence" value="ECO:0007669"/>
    <property type="project" value="InterPro"/>
</dbReference>
<keyword evidence="5 12" id="KW-0602">Photosynthesis</keyword>
<evidence type="ECO:0000256" key="3">
    <source>
        <dbReference type="ARBA" id="ARBA00021665"/>
    </source>
</evidence>
<keyword evidence="6 12" id="KW-0812">Transmembrane</keyword>
<dbReference type="Gene3D" id="1.10.287.740">
    <property type="entry name" value="Photosystem II PsbZ, reaction centre"/>
    <property type="match status" value="1"/>
</dbReference>
<evidence type="ECO:0000256" key="9">
    <source>
        <dbReference type="ARBA" id="ARBA00023136"/>
    </source>
</evidence>
<comment type="subcellular location">
    <subcellularLocation>
        <location evidence="1">Membrane</location>
        <topology evidence="1">Multi-pass membrane protein</topology>
    </subcellularLocation>
    <subcellularLocation>
        <location evidence="12">Plastid</location>
        <location evidence="12">Chloroplast thylakoid membrane</location>
        <topology evidence="12">Multi-pass membrane protein</topology>
    </subcellularLocation>
</comment>
<evidence type="ECO:0000313" key="14">
    <source>
        <dbReference type="EMBL" id="AYC65607.1"/>
    </source>
</evidence>
<evidence type="ECO:0000256" key="13">
    <source>
        <dbReference type="RuleBase" id="RU003472"/>
    </source>
</evidence>
<dbReference type="Pfam" id="PF01737">
    <property type="entry name" value="Ycf9"/>
    <property type="match status" value="1"/>
</dbReference>
<keyword evidence="4 12" id="KW-0674">Reaction center</keyword>
<protein>
    <recommendedName>
        <fullName evidence="3 12">Photosystem II reaction center protein Z</fullName>
        <shortName evidence="12">PSII-Z</shortName>
    </recommendedName>
</protein>
<dbReference type="GeneID" id="38279479"/>
<keyword evidence="14" id="KW-0934">Plastid</keyword>
<proteinExistence type="inferred from homology"/>
<comment type="function">
    <text evidence="12">May control the interaction of photosystem II (PSII) cores with the light-harvesting antenna, regulates electron flow through the 2 photosystem reaction centers. PSII is a light-driven water plastoquinone oxidoreductase, using light energy to abstract electrons from H(2)O, generating a proton gradient subsequently used for ATP formation.</text>
</comment>
<dbReference type="InterPro" id="IPR036512">
    <property type="entry name" value="PSII_PsbZ_sf"/>
</dbReference>
<comment type="subunit">
    <text evidence="11 12">PSII is composed of 1 copy each of membrane proteins PsbA, PsbB, PsbC, PsbD, PsbE, PsbF, PsbH, PsbI, PsbJ, PsbK, PsbL, PsbM, PsbT, PsbY, PsbZ, Psb30/Ycf12, at least 3 peripheral proteins of the oxygen-evolving complex and a large number of cofactors. It forms dimeric complexes.</text>
</comment>
<gene>
    <name evidence="12 14" type="primary">psbZ</name>
</gene>
<keyword evidence="9 12" id="KW-0472">Membrane</keyword>
<dbReference type="GO" id="GO:0009535">
    <property type="term" value="C:chloroplast thylakoid membrane"/>
    <property type="evidence" value="ECO:0007669"/>
    <property type="project" value="UniProtKB-SubCell"/>
</dbReference>
<accession>A0A386B1S7</accession>
<evidence type="ECO:0000256" key="5">
    <source>
        <dbReference type="ARBA" id="ARBA00022531"/>
    </source>
</evidence>
<reference evidence="14" key="2">
    <citation type="journal article" date="2019" name="Mol. Phylogenet. Evol.">
        <title>Reassessment of the classification of bryopsidales (chlorophyta) based on chloroplast phylogenomic analyses.</title>
        <authorList>
            <person name="Cremen M.C."/>
            <person name="Leliaert F."/>
            <person name="West J."/>
            <person name="Lam D.W."/>
            <person name="Shimada S."/>
            <person name="Lopez-Bautista J.M."/>
            <person name="Verbruggen H."/>
        </authorList>
    </citation>
    <scope>NUCLEOTIDE SEQUENCE</scope>
</reference>
<comment type="function">
    <text evidence="13">Controls the interaction of photosystem II (PSII) cores with the light-harvesting antenna, regulates electron flow through the 2 photosystem reaction centers. PSII is a light-driven water plastoquinone oxidoreductase, using light energy to abstract electrons from H(2)O, generating a proton gradient subsequently used for ATP formation.</text>
</comment>
<evidence type="ECO:0000256" key="8">
    <source>
        <dbReference type="ARBA" id="ARBA00023078"/>
    </source>
</evidence>
<name>A0A386B1S7_9CHLO</name>
<dbReference type="HAMAP" id="MF_00644">
    <property type="entry name" value="PSII_PsbZ"/>
    <property type="match status" value="1"/>
</dbReference>
<keyword evidence="8 12" id="KW-0793">Thylakoid</keyword>
<evidence type="ECO:0000256" key="2">
    <source>
        <dbReference type="ARBA" id="ARBA00008367"/>
    </source>
</evidence>
<dbReference type="PANTHER" id="PTHR34971">
    <property type="entry name" value="PHOTOSYSTEM II REACTION CENTER PROTEIN Z"/>
    <property type="match status" value="1"/>
</dbReference>
<keyword evidence="7 12" id="KW-1133">Transmembrane helix</keyword>
<evidence type="ECO:0000256" key="7">
    <source>
        <dbReference type="ARBA" id="ARBA00022989"/>
    </source>
</evidence>
<evidence type="ECO:0000256" key="12">
    <source>
        <dbReference type="HAMAP-Rule" id="MF_00644"/>
    </source>
</evidence>
<dbReference type="GO" id="GO:0009539">
    <property type="term" value="C:photosystem II reaction center"/>
    <property type="evidence" value="ECO:0007669"/>
    <property type="project" value="InterPro"/>
</dbReference>
<dbReference type="GO" id="GO:0015979">
    <property type="term" value="P:photosynthesis"/>
    <property type="evidence" value="ECO:0007669"/>
    <property type="project" value="UniProtKB-UniRule"/>
</dbReference>
<sequence>MNLLFQFIVFSFISFSLLLTIGVPVVFVGSPDLSWNENKMKLYTVIGLWFILIFLIGILNSFIV</sequence>
<keyword evidence="10 12" id="KW-0604">Photosystem II</keyword>
<organism evidence="14">
    <name type="scientific">Glaukea argentea</name>
    <dbReference type="NCBI Taxonomy" id="2894057"/>
    <lineage>
        <taxon>Eukaryota</taxon>
        <taxon>Viridiplantae</taxon>
        <taxon>Chlorophyta</taxon>
        <taxon>core chlorophytes</taxon>
        <taxon>Ulvophyceae</taxon>
        <taxon>TCBD clade</taxon>
        <taxon>Bryopsidales</taxon>
        <taxon>Halimedineae</taxon>
        <taxon>Halimedaceae</taxon>
        <taxon>Udoteae</taxon>
        <taxon>Glaukea</taxon>
    </lineage>
</organism>